<evidence type="ECO:0000313" key="7">
    <source>
        <dbReference type="EMBL" id="VAX19199.1"/>
    </source>
</evidence>
<dbReference type="SMART" id="SM00729">
    <property type="entry name" value="Elp3"/>
    <property type="match status" value="1"/>
</dbReference>
<dbReference type="GO" id="GO:0005829">
    <property type="term" value="C:cytosol"/>
    <property type="evidence" value="ECO:0007669"/>
    <property type="project" value="TreeGrafter"/>
</dbReference>
<dbReference type="GO" id="GO:0051539">
    <property type="term" value="F:4 iron, 4 sulfur cluster binding"/>
    <property type="evidence" value="ECO:0007669"/>
    <property type="project" value="UniProtKB-KW"/>
</dbReference>
<evidence type="ECO:0000259" key="6">
    <source>
        <dbReference type="PROSITE" id="PS51918"/>
    </source>
</evidence>
<dbReference type="InterPro" id="IPR007197">
    <property type="entry name" value="rSAM"/>
</dbReference>
<evidence type="ECO:0000256" key="3">
    <source>
        <dbReference type="ARBA" id="ARBA00022723"/>
    </source>
</evidence>
<dbReference type="GO" id="GO:0003824">
    <property type="term" value="F:catalytic activity"/>
    <property type="evidence" value="ECO:0007669"/>
    <property type="project" value="InterPro"/>
</dbReference>
<dbReference type="InterPro" id="IPR058240">
    <property type="entry name" value="rSAM_sf"/>
</dbReference>
<dbReference type="AlphaFoldDB" id="A0A3B1BML3"/>
<dbReference type="InterPro" id="IPR051198">
    <property type="entry name" value="BchE-like"/>
</dbReference>
<dbReference type="SUPFAM" id="SSF102114">
    <property type="entry name" value="Radical SAM enzymes"/>
    <property type="match status" value="1"/>
</dbReference>
<sequence length="469" mass="53583">MSGNDKKRILLLSAPYVKEYMRNARCDFVSLSGTQWYPILLGYLGAYLEGLGYDVKLVDAPAHYLDHDAARRIVLKYRPDLLVVYTGRMSEENDIAFAEPIIEKLSCDSVIVGPFASIDPSATLSKTQVITKVVNGEFETAVGKIAEGASLPDIPNLVYKDGSEVIKNEPRPYLTTEELDAIPFISRFLYKQIDIYRYKTPSEYFPFMDMLTGRGCKWGFCTYCLWVHTFVKGMTYNLRSVHNVIEEFDVITKEMPEIRSVMIQDDTFTEERAAEFCEAKVKSGNRLPWSCYARGNMSYEVLKLMKRADCRNLHVGYESADSGVLKNIKKGVSVETMTRFTASAKRAGLRIHGDFAIGFPGETPEGAQATIDWACKINPDTAQFQLMIPFPGTPYYEYMKTNGMLNPDGEPDMPQFSNEQIRAAAKKAYRSFYLHPRHVWKCIKHPYEHFFSRFNTMSKAIPAMFWKRW</sequence>
<keyword evidence="5" id="KW-0411">Iron-sulfur</keyword>
<dbReference type="SFLD" id="SFLDG01082">
    <property type="entry name" value="B12-binding_domain_containing"/>
    <property type="match status" value="1"/>
</dbReference>
<organism evidence="7">
    <name type="scientific">hydrothermal vent metagenome</name>
    <dbReference type="NCBI Taxonomy" id="652676"/>
    <lineage>
        <taxon>unclassified sequences</taxon>
        <taxon>metagenomes</taxon>
        <taxon>ecological metagenomes</taxon>
    </lineage>
</organism>
<reference evidence="7" key="1">
    <citation type="submission" date="2018-06" db="EMBL/GenBank/DDBJ databases">
        <authorList>
            <person name="Zhirakovskaya E."/>
        </authorList>
    </citation>
    <scope>NUCLEOTIDE SEQUENCE</scope>
</reference>
<dbReference type="SFLD" id="SFLDG01123">
    <property type="entry name" value="methyltransferase_(Class_B)"/>
    <property type="match status" value="1"/>
</dbReference>
<name>A0A3B1BML3_9ZZZZ</name>
<dbReference type="Pfam" id="PF04055">
    <property type="entry name" value="Radical_SAM"/>
    <property type="match status" value="1"/>
</dbReference>
<dbReference type="SFLD" id="SFLDS00029">
    <property type="entry name" value="Radical_SAM"/>
    <property type="match status" value="1"/>
</dbReference>
<accession>A0A3B1BML3</accession>
<evidence type="ECO:0000256" key="5">
    <source>
        <dbReference type="ARBA" id="ARBA00023014"/>
    </source>
</evidence>
<dbReference type="PANTHER" id="PTHR43409:SF16">
    <property type="entry name" value="SLR0320 PROTEIN"/>
    <property type="match status" value="1"/>
</dbReference>
<feature type="domain" description="Radical SAM core" evidence="6">
    <location>
        <begin position="202"/>
        <end position="430"/>
    </location>
</feature>
<evidence type="ECO:0000256" key="4">
    <source>
        <dbReference type="ARBA" id="ARBA00023004"/>
    </source>
</evidence>
<dbReference type="InterPro" id="IPR023404">
    <property type="entry name" value="rSAM_horseshoe"/>
</dbReference>
<gene>
    <name evidence="7" type="ORF">MNBD_NITROSPINAE03-1917</name>
</gene>
<keyword evidence="4" id="KW-0408">Iron</keyword>
<dbReference type="InterPro" id="IPR006638">
    <property type="entry name" value="Elp3/MiaA/NifB-like_rSAM"/>
</dbReference>
<dbReference type="GO" id="GO:0046872">
    <property type="term" value="F:metal ion binding"/>
    <property type="evidence" value="ECO:0007669"/>
    <property type="project" value="UniProtKB-KW"/>
</dbReference>
<dbReference type="PANTHER" id="PTHR43409">
    <property type="entry name" value="ANAEROBIC MAGNESIUM-PROTOPORPHYRIN IX MONOMETHYL ESTER CYCLASE-RELATED"/>
    <property type="match status" value="1"/>
</dbReference>
<protein>
    <submittedName>
        <fullName evidence="7">Fe-S oxidoreductase</fullName>
    </submittedName>
</protein>
<evidence type="ECO:0000256" key="2">
    <source>
        <dbReference type="ARBA" id="ARBA00022691"/>
    </source>
</evidence>
<dbReference type="InterPro" id="IPR034466">
    <property type="entry name" value="Methyltransferase_Class_B"/>
</dbReference>
<dbReference type="EMBL" id="UOGB01000138">
    <property type="protein sequence ID" value="VAX19199.1"/>
    <property type="molecule type" value="Genomic_DNA"/>
</dbReference>
<keyword evidence="3" id="KW-0479">Metal-binding</keyword>
<evidence type="ECO:0000256" key="1">
    <source>
        <dbReference type="ARBA" id="ARBA00001966"/>
    </source>
</evidence>
<proteinExistence type="predicted"/>
<keyword evidence="2" id="KW-0949">S-adenosyl-L-methionine</keyword>
<dbReference type="PROSITE" id="PS51918">
    <property type="entry name" value="RADICAL_SAM"/>
    <property type="match status" value="1"/>
</dbReference>
<comment type="cofactor">
    <cofactor evidence="1">
        <name>[4Fe-4S] cluster</name>
        <dbReference type="ChEBI" id="CHEBI:49883"/>
    </cofactor>
</comment>
<dbReference type="Gene3D" id="3.80.30.20">
    <property type="entry name" value="tm_1862 like domain"/>
    <property type="match status" value="1"/>
</dbReference>